<evidence type="ECO:0000313" key="2">
    <source>
        <dbReference type="Proteomes" id="UP000094801"/>
    </source>
</evidence>
<accession>A0A1E4T5L9</accession>
<protein>
    <submittedName>
        <fullName evidence="1">Uncharacterized protein</fullName>
    </submittedName>
</protein>
<dbReference type="OrthoDB" id="2564148at2759"/>
<dbReference type="AlphaFoldDB" id="A0A1E4T5L9"/>
<proteinExistence type="predicted"/>
<name>A0A1E4T5L9_9ASCO</name>
<gene>
    <name evidence="1" type="ORF">CANARDRAFT_5608</name>
</gene>
<sequence length="593" mass="68500">MITTQPLYYPDNVMNLIVSNIDNTRDLLSLSRVTKYTNYYANKKLFRHVLLSSEQILLKTIGFDDYLQSVTILPLNKLNQFVSALSQNITLISFVQKVFVGAGINNLEGITLLANLLMDFKVKNQSVPLLGLKEFKFLNQCSSTTFISLNKELMSIKSGTTSPRYHMLYENDEDEINRYNGHNYDENVFALNAYQIRSLHELSYLPLETEGLSVNVKRQYESSNVSLTENLHQIFSKLRSLELATSESATLFFNCDFSRSVVFENLTRISLNLNNLNLIDAISSCIQFQNLECFELKFKQPTIQEWDCEINLTLIDFFHLNFSKLRKLSLIHLNSNNLLNNSSVLNQYSFKESNLSFCLLNNFSAFNNDQCSIKYLNISMNNFSLLPPISKEFKYSKTHFIVDNYYLRSKLNLFSKLLTMSSLETLIIPDYFFNWKPFIKLQSNGELLQNDKVETTNYLFENCSCTDCHHSRTLIQSYTANFKFTEDKLSSVYNFVVGMLFKRLPTFEQSSGLDTLKYPFHNSVEISNYGYLNIDLSSLVRLMLDNMVDDLKFFVAHFSFLKSLCLGGILIDVSKSENLIKLSAVYDSWECKL</sequence>
<reference evidence="2" key="1">
    <citation type="submission" date="2016-04" db="EMBL/GenBank/DDBJ databases">
        <title>Comparative genomics of biotechnologically important yeasts.</title>
        <authorList>
            <consortium name="DOE Joint Genome Institute"/>
            <person name="Riley R."/>
            <person name="Haridas S."/>
            <person name="Wolfe K.H."/>
            <person name="Lopes M.R."/>
            <person name="Hittinger C.T."/>
            <person name="Goker M."/>
            <person name="Salamov A."/>
            <person name="Wisecaver J."/>
            <person name="Long T.M."/>
            <person name="Aerts A.L."/>
            <person name="Barry K."/>
            <person name="Choi C."/>
            <person name="Clum A."/>
            <person name="Coughlan A.Y."/>
            <person name="Deshpande S."/>
            <person name="Douglass A.P."/>
            <person name="Hanson S.J."/>
            <person name="Klenk H.-P."/>
            <person name="Labutti K."/>
            <person name="Lapidus A."/>
            <person name="Lindquist E."/>
            <person name="Lipzen A."/>
            <person name="Meier-Kolthoff J.P."/>
            <person name="Ohm R.A."/>
            <person name="Otillar R.P."/>
            <person name="Pangilinan J."/>
            <person name="Peng Y."/>
            <person name="Rokas A."/>
            <person name="Rosa C.A."/>
            <person name="Scheuner C."/>
            <person name="Sibirny A.A."/>
            <person name="Slot J.C."/>
            <person name="Stielow J.B."/>
            <person name="Sun H."/>
            <person name="Kurtzman C.P."/>
            <person name="Blackwell M."/>
            <person name="Grigoriev I.V."/>
            <person name="Jeffries T.W."/>
        </authorList>
    </citation>
    <scope>NUCLEOTIDE SEQUENCE [LARGE SCALE GENOMIC DNA]</scope>
    <source>
        <strain evidence="2">NRRL YB-2248</strain>
    </source>
</reference>
<evidence type="ECO:0000313" key="1">
    <source>
        <dbReference type="EMBL" id="ODV87049.1"/>
    </source>
</evidence>
<dbReference type="Proteomes" id="UP000094801">
    <property type="component" value="Unassembled WGS sequence"/>
</dbReference>
<organism evidence="1 2">
    <name type="scientific">[Candida] arabinofermentans NRRL YB-2248</name>
    <dbReference type="NCBI Taxonomy" id="983967"/>
    <lineage>
        <taxon>Eukaryota</taxon>
        <taxon>Fungi</taxon>
        <taxon>Dikarya</taxon>
        <taxon>Ascomycota</taxon>
        <taxon>Saccharomycotina</taxon>
        <taxon>Pichiomycetes</taxon>
        <taxon>Pichiales</taxon>
        <taxon>Pichiaceae</taxon>
        <taxon>Ogataea</taxon>
        <taxon>Ogataea/Candida clade</taxon>
    </lineage>
</organism>
<keyword evidence="2" id="KW-1185">Reference proteome</keyword>
<dbReference type="EMBL" id="KV453848">
    <property type="protein sequence ID" value="ODV87049.1"/>
    <property type="molecule type" value="Genomic_DNA"/>
</dbReference>